<dbReference type="EMBL" id="GBXM01028287">
    <property type="protein sequence ID" value="JAH80290.1"/>
    <property type="molecule type" value="Transcribed_RNA"/>
</dbReference>
<sequence length="13" mass="1519">MLPSSDHCWNSLE</sequence>
<proteinExistence type="predicted"/>
<reference evidence="1" key="2">
    <citation type="journal article" date="2015" name="Fish Shellfish Immunol.">
        <title>Early steps in the European eel (Anguilla anguilla)-Vibrio vulnificus interaction in the gills: Role of the RtxA13 toxin.</title>
        <authorList>
            <person name="Callol A."/>
            <person name="Pajuelo D."/>
            <person name="Ebbesson L."/>
            <person name="Teles M."/>
            <person name="MacKenzie S."/>
            <person name="Amaro C."/>
        </authorList>
    </citation>
    <scope>NUCLEOTIDE SEQUENCE</scope>
</reference>
<name>A0A0E9VSH8_ANGAN</name>
<protein>
    <submittedName>
        <fullName evidence="1">Uncharacterized protein</fullName>
    </submittedName>
</protein>
<accession>A0A0E9VSH8</accession>
<reference evidence="1" key="1">
    <citation type="submission" date="2014-11" db="EMBL/GenBank/DDBJ databases">
        <authorList>
            <person name="Amaro Gonzalez C."/>
        </authorList>
    </citation>
    <scope>NUCLEOTIDE SEQUENCE</scope>
</reference>
<organism evidence="1">
    <name type="scientific">Anguilla anguilla</name>
    <name type="common">European freshwater eel</name>
    <name type="synonym">Muraena anguilla</name>
    <dbReference type="NCBI Taxonomy" id="7936"/>
    <lineage>
        <taxon>Eukaryota</taxon>
        <taxon>Metazoa</taxon>
        <taxon>Chordata</taxon>
        <taxon>Craniata</taxon>
        <taxon>Vertebrata</taxon>
        <taxon>Euteleostomi</taxon>
        <taxon>Actinopterygii</taxon>
        <taxon>Neopterygii</taxon>
        <taxon>Teleostei</taxon>
        <taxon>Anguilliformes</taxon>
        <taxon>Anguillidae</taxon>
        <taxon>Anguilla</taxon>
    </lineage>
</organism>
<evidence type="ECO:0000313" key="1">
    <source>
        <dbReference type="EMBL" id="JAH80290.1"/>
    </source>
</evidence>
<dbReference type="EMBL" id="GBXM01039244">
    <property type="protein sequence ID" value="JAH69333.1"/>
    <property type="molecule type" value="Transcribed_RNA"/>
</dbReference>